<evidence type="ECO:0000256" key="18">
    <source>
        <dbReference type="SAM" id="MobiDB-lite"/>
    </source>
</evidence>
<dbReference type="InterPro" id="IPR033944">
    <property type="entry name" value="Cyt_c_oxase_su1_dom"/>
</dbReference>
<keyword evidence="5 16" id="KW-0349">Heme</keyword>
<dbReference type="GO" id="GO:0015990">
    <property type="term" value="P:electron transport coupled proton transport"/>
    <property type="evidence" value="ECO:0007669"/>
    <property type="project" value="InterPro"/>
</dbReference>
<keyword evidence="8 17" id="KW-0479">Metal-binding</keyword>
<feature type="transmembrane region" description="Helical" evidence="17">
    <location>
        <begin position="291"/>
        <end position="309"/>
    </location>
</feature>
<feature type="transmembrane region" description="Helical" evidence="17">
    <location>
        <begin position="321"/>
        <end position="340"/>
    </location>
</feature>
<dbReference type="Gene3D" id="1.20.210.10">
    <property type="entry name" value="Cytochrome c oxidase-like, subunit I domain"/>
    <property type="match status" value="1"/>
</dbReference>
<dbReference type="FunFam" id="1.20.210.10:FF:000004">
    <property type="entry name" value="Cytochrome c oxidase subunit 1"/>
    <property type="match status" value="1"/>
</dbReference>
<feature type="transmembrane region" description="Helical" evidence="17">
    <location>
        <begin position="192"/>
        <end position="219"/>
    </location>
</feature>
<keyword evidence="6 16" id="KW-0679">Respiratory chain</keyword>
<dbReference type="GO" id="GO:0016491">
    <property type="term" value="F:oxidoreductase activity"/>
    <property type="evidence" value="ECO:0007669"/>
    <property type="project" value="UniProtKB-KW"/>
</dbReference>
<evidence type="ECO:0000256" key="10">
    <source>
        <dbReference type="ARBA" id="ARBA00022982"/>
    </source>
</evidence>
<feature type="transmembrane region" description="Helical" evidence="17">
    <location>
        <begin position="149"/>
        <end position="167"/>
    </location>
</feature>
<feature type="transmembrane region" description="Helical" evidence="17">
    <location>
        <begin position="456"/>
        <end position="480"/>
    </location>
</feature>
<evidence type="ECO:0000256" key="4">
    <source>
        <dbReference type="ARBA" id="ARBA00022448"/>
    </source>
</evidence>
<evidence type="ECO:0000256" key="6">
    <source>
        <dbReference type="ARBA" id="ARBA00022660"/>
    </source>
</evidence>
<evidence type="ECO:0000313" key="21">
    <source>
        <dbReference type="Proteomes" id="UP000305234"/>
    </source>
</evidence>
<keyword evidence="11 17" id="KW-1133">Transmembrane helix</keyword>
<comment type="subcellular location">
    <subcellularLocation>
        <location evidence="17">Cell membrane</location>
        <topology evidence="17">Multi-pass membrane protein</topology>
    </subcellularLocation>
    <subcellularLocation>
        <location evidence="1">Membrane</location>
        <topology evidence="1">Multi-pass membrane protein</topology>
    </subcellularLocation>
</comment>
<evidence type="ECO:0000256" key="15">
    <source>
        <dbReference type="ARBA" id="ARBA00047816"/>
    </source>
</evidence>
<dbReference type="GO" id="GO:0005886">
    <property type="term" value="C:plasma membrane"/>
    <property type="evidence" value="ECO:0007669"/>
    <property type="project" value="UniProtKB-SubCell"/>
</dbReference>
<keyword evidence="7 16" id="KW-0812">Transmembrane</keyword>
<dbReference type="AlphaFoldDB" id="A0A4U1YUB6"/>
<dbReference type="InterPro" id="IPR036927">
    <property type="entry name" value="Cyt_c_oxase-like_su1_sf"/>
</dbReference>
<dbReference type="UniPathway" id="UPA00705"/>
<comment type="catalytic activity">
    <reaction evidence="15 17">
        <text>4 Fe(II)-[cytochrome c] + O2 + 8 H(+)(in) = 4 Fe(III)-[cytochrome c] + 2 H2O + 4 H(+)(out)</text>
        <dbReference type="Rhea" id="RHEA:11436"/>
        <dbReference type="Rhea" id="RHEA-COMP:10350"/>
        <dbReference type="Rhea" id="RHEA-COMP:14399"/>
        <dbReference type="ChEBI" id="CHEBI:15377"/>
        <dbReference type="ChEBI" id="CHEBI:15378"/>
        <dbReference type="ChEBI" id="CHEBI:15379"/>
        <dbReference type="ChEBI" id="CHEBI:29033"/>
        <dbReference type="ChEBI" id="CHEBI:29034"/>
        <dbReference type="EC" id="7.1.1.9"/>
    </reaction>
</comment>
<evidence type="ECO:0000256" key="13">
    <source>
        <dbReference type="ARBA" id="ARBA00023008"/>
    </source>
</evidence>
<keyword evidence="17" id="KW-1003">Cell membrane</keyword>
<evidence type="ECO:0000256" key="7">
    <source>
        <dbReference type="ARBA" id="ARBA00022692"/>
    </source>
</evidence>
<dbReference type="GO" id="GO:0020037">
    <property type="term" value="F:heme binding"/>
    <property type="evidence" value="ECO:0007669"/>
    <property type="project" value="InterPro"/>
</dbReference>
<feature type="transmembrane region" description="Helical" evidence="17">
    <location>
        <begin position="68"/>
        <end position="89"/>
    </location>
</feature>
<dbReference type="EMBL" id="SYUW01000050">
    <property type="protein sequence ID" value="TKF23701.1"/>
    <property type="molecule type" value="Genomic_DNA"/>
</dbReference>
<evidence type="ECO:0000313" key="20">
    <source>
        <dbReference type="EMBL" id="TKF23701.1"/>
    </source>
</evidence>
<comment type="function">
    <text evidence="17">Cytochrome c oxidase is the component of the respiratory chain that catalyzes the reduction of oxygen to water. Subunits 1-3 form the functional core of the enzyme complex. CO I is the catalytic subunit of the enzyme. Electrons originating in cytochrome c are transferred via the copper A center of subunit 2 and heme A of subunit 1 to the bimetallic center formed by heme A3 and copper B.</text>
</comment>
<feature type="compositionally biased region" description="Polar residues" evidence="18">
    <location>
        <begin position="22"/>
        <end position="36"/>
    </location>
</feature>
<evidence type="ECO:0000259" key="19">
    <source>
        <dbReference type="PROSITE" id="PS50855"/>
    </source>
</evidence>
<accession>A0A4U1YUB6</accession>
<dbReference type="PROSITE" id="PS00077">
    <property type="entry name" value="COX1_CUB"/>
    <property type="match status" value="1"/>
</dbReference>
<evidence type="ECO:0000256" key="12">
    <source>
        <dbReference type="ARBA" id="ARBA00023004"/>
    </source>
</evidence>
<dbReference type="InterPro" id="IPR023615">
    <property type="entry name" value="Cyt_c_Oxase_su1_BS"/>
</dbReference>
<keyword evidence="9" id="KW-1278">Translocase</keyword>
<evidence type="ECO:0000256" key="14">
    <source>
        <dbReference type="ARBA" id="ARBA00023136"/>
    </source>
</evidence>
<dbReference type="PRINTS" id="PR01165">
    <property type="entry name" value="CYCOXIDASEI"/>
</dbReference>
<dbReference type="PROSITE" id="PS50855">
    <property type="entry name" value="COX1"/>
    <property type="match status" value="1"/>
</dbReference>
<dbReference type="GO" id="GO:0006119">
    <property type="term" value="P:oxidative phosphorylation"/>
    <property type="evidence" value="ECO:0007669"/>
    <property type="project" value="UniProtKB-UniPathway"/>
</dbReference>
<feature type="domain" description="Cytochrome oxidase subunit I profile" evidence="19">
    <location>
        <begin position="56"/>
        <end position="560"/>
    </location>
</feature>
<feature type="transmembrane region" description="Helical" evidence="17">
    <location>
        <begin position="500"/>
        <end position="520"/>
    </location>
</feature>
<dbReference type="EC" id="7.1.1.9" evidence="17"/>
<evidence type="ECO:0000256" key="2">
    <source>
        <dbReference type="ARBA" id="ARBA00004673"/>
    </source>
</evidence>
<dbReference type="CDD" id="cd01663">
    <property type="entry name" value="Cyt_c_Oxidase_I"/>
    <property type="match status" value="1"/>
</dbReference>
<sequence length="560" mass="62220">MSSPIHKSVKSAPAEELAVSHASENTLDTSEGTLNGTDADAKAHDLHGAPKGWARWLYSTNHKDIGTLYLWFSFTMFLIGGAMAMVIRAELFQTGLQLVEPDFFNQMTTVHGLIMVFGAVMPAFTGLANWMIPMMIGAPDMALPRMNNLSFWILPFAFLILIGSLFTEGGGPNFGWTFYAPLSTTYGPDSTALFVFSVHIMGISSIMGAINVIVTIVNMRAPGMTWFKLPMFVWTWLITAFLLIAVMPVLAGAVTMVLTDKYFGTSFFDAAGGGDPVMFQHIFWFFGHPEVYIMILPSFGIVSAIIPTFSGKRLFGYHSMVYATCSIALLSFLVWAHHMFTTGMPVFAELFFMYCTMLIAVPTGVKVFNWVATMWRGALTFETPMLFAIAFIVLFTIGGLSGLMLAIVPADFQYHDTYFVVAHFHYVLVTGAVFSIMAAAYYWLPKWTGHMYDHKLSLWHFWTSVISVNVLFFPMHFLGLAGMPRRIPDYAIQFADVNQVVSIGGFAFGLSQLIFLWLAVKCVRGGEPAPSKPWERAEGLEWTVASPAPHHTFTHPPKID</sequence>
<organism evidence="20 21">
    <name type="scientific">Vibrio kanaloae</name>
    <dbReference type="NCBI Taxonomy" id="170673"/>
    <lineage>
        <taxon>Bacteria</taxon>
        <taxon>Pseudomonadati</taxon>
        <taxon>Pseudomonadota</taxon>
        <taxon>Gammaproteobacteria</taxon>
        <taxon>Vibrionales</taxon>
        <taxon>Vibrionaceae</taxon>
        <taxon>Vibrio</taxon>
    </lineage>
</organism>
<dbReference type="InterPro" id="IPR000883">
    <property type="entry name" value="Cyt_C_Oxase_1"/>
</dbReference>
<dbReference type="PANTHER" id="PTHR10422:SF18">
    <property type="entry name" value="CYTOCHROME C OXIDASE SUBUNIT 1"/>
    <property type="match status" value="1"/>
</dbReference>
<dbReference type="Pfam" id="PF00115">
    <property type="entry name" value="COX1"/>
    <property type="match status" value="1"/>
</dbReference>
<dbReference type="NCBIfam" id="TIGR02891">
    <property type="entry name" value="CtaD_CoxA"/>
    <property type="match status" value="1"/>
</dbReference>
<name>A0A4U1YUB6_9VIBR</name>
<evidence type="ECO:0000256" key="8">
    <source>
        <dbReference type="ARBA" id="ARBA00022723"/>
    </source>
</evidence>
<comment type="caution">
    <text evidence="20">The sequence shown here is derived from an EMBL/GenBank/DDBJ whole genome shotgun (WGS) entry which is preliminary data.</text>
</comment>
<dbReference type="InterPro" id="IPR014241">
    <property type="entry name" value="Cyt_c_oxidase_su1_bac"/>
</dbReference>
<evidence type="ECO:0000256" key="5">
    <source>
        <dbReference type="ARBA" id="ARBA00022617"/>
    </source>
</evidence>
<evidence type="ECO:0000256" key="1">
    <source>
        <dbReference type="ARBA" id="ARBA00004141"/>
    </source>
</evidence>
<gene>
    <name evidence="20" type="primary">ctaD</name>
    <name evidence="20" type="ORF">FCV52_17085</name>
</gene>
<evidence type="ECO:0000256" key="11">
    <source>
        <dbReference type="ARBA" id="ARBA00022989"/>
    </source>
</evidence>
<dbReference type="GO" id="GO:0046872">
    <property type="term" value="F:metal ion binding"/>
    <property type="evidence" value="ECO:0007669"/>
    <property type="project" value="UniProtKB-KW"/>
</dbReference>
<evidence type="ECO:0000256" key="3">
    <source>
        <dbReference type="ARBA" id="ARBA00009578"/>
    </source>
</evidence>
<dbReference type="RefSeq" id="WP_136998567.1">
    <property type="nucleotide sequence ID" value="NZ_JBFRJO010000005.1"/>
</dbReference>
<dbReference type="InterPro" id="IPR023616">
    <property type="entry name" value="Cyt_c_oxase-like_su1_dom"/>
</dbReference>
<feature type="transmembrane region" description="Helical" evidence="17">
    <location>
        <begin position="109"/>
        <end position="128"/>
    </location>
</feature>
<evidence type="ECO:0000256" key="9">
    <source>
        <dbReference type="ARBA" id="ARBA00022967"/>
    </source>
</evidence>
<keyword evidence="14 17" id="KW-0472">Membrane</keyword>
<feature type="transmembrane region" description="Helical" evidence="17">
    <location>
        <begin position="231"/>
        <end position="258"/>
    </location>
</feature>
<dbReference type="PANTHER" id="PTHR10422">
    <property type="entry name" value="CYTOCHROME C OXIDASE SUBUNIT 1"/>
    <property type="match status" value="1"/>
</dbReference>
<evidence type="ECO:0000256" key="17">
    <source>
        <dbReference type="RuleBase" id="RU363061"/>
    </source>
</evidence>
<evidence type="ECO:0000256" key="16">
    <source>
        <dbReference type="RuleBase" id="RU000370"/>
    </source>
</evidence>
<feature type="transmembrane region" description="Helical" evidence="17">
    <location>
        <begin position="386"/>
        <end position="408"/>
    </location>
</feature>
<comment type="pathway">
    <text evidence="2 17">Energy metabolism; oxidative phosphorylation.</text>
</comment>
<keyword evidence="12 17" id="KW-0408">Iron</keyword>
<keyword evidence="10 16" id="KW-0249">Electron transport</keyword>
<keyword evidence="13 17" id="KW-0186">Copper</keyword>
<proteinExistence type="inferred from homology"/>
<feature type="region of interest" description="Disordered" evidence="18">
    <location>
        <begin position="20"/>
        <end position="41"/>
    </location>
</feature>
<dbReference type="GO" id="GO:0045277">
    <property type="term" value="C:respiratory chain complex IV"/>
    <property type="evidence" value="ECO:0007669"/>
    <property type="project" value="InterPro"/>
</dbReference>
<protein>
    <recommendedName>
        <fullName evidence="17">Cytochrome c oxidase subunit 1</fullName>
        <ecNumber evidence="17">7.1.1.9</ecNumber>
    </recommendedName>
</protein>
<comment type="similarity">
    <text evidence="3 16">Belongs to the heme-copper respiratory oxidase family.</text>
</comment>
<dbReference type="GO" id="GO:0004129">
    <property type="term" value="F:cytochrome-c oxidase activity"/>
    <property type="evidence" value="ECO:0007669"/>
    <property type="project" value="UniProtKB-EC"/>
</dbReference>
<dbReference type="GO" id="GO:0022904">
    <property type="term" value="P:respiratory electron transport chain"/>
    <property type="evidence" value="ECO:0007669"/>
    <property type="project" value="TreeGrafter"/>
</dbReference>
<dbReference type="SUPFAM" id="SSF81442">
    <property type="entry name" value="Cytochrome c oxidase subunit I-like"/>
    <property type="match status" value="1"/>
</dbReference>
<feature type="transmembrane region" description="Helical" evidence="17">
    <location>
        <begin position="346"/>
        <end position="365"/>
    </location>
</feature>
<dbReference type="Proteomes" id="UP000305234">
    <property type="component" value="Unassembled WGS sequence"/>
</dbReference>
<keyword evidence="20" id="KW-0560">Oxidoreductase</keyword>
<reference evidence="20 21" key="1">
    <citation type="submission" date="2019-04" db="EMBL/GenBank/DDBJ databases">
        <title>A reverse ecology approach based on a biological definition of microbial populations.</title>
        <authorList>
            <person name="Arevalo P."/>
            <person name="Vaninsberghe D."/>
            <person name="Elsherbini J."/>
            <person name="Gore J."/>
            <person name="Polz M."/>
        </authorList>
    </citation>
    <scope>NUCLEOTIDE SEQUENCE [LARGE SCALE GENOMIC DNA]</scope>
    <source>
        <strain evidence="20 21">10N.261.46.E4</strain>
    </source>
</reference>
<feature type="transmembrane region" description="Helical" evidence="17">
    <location>
        <begin position="420"/>
        <end position="444"/>
    </location>
</feature>
<keyword evidence="4 16" id="KW-0813">Transport</keyword>